<evidence type="ECO:0000256" key="1">
    <source>
        <dbReference type="SAM" id="Phobius"/>
    </source>
</evidence>
<feature type="transmembrane region" description="Helical" evidence="1">
    <location>
        <begin position="87"/>
        <end position="107"/>
    </location>
</feature>
<feature type="transmembrane region" description="Helical" evidence="1">
    <location>
        <begin position="168"/>
        <end position="185"/>
    </location>
</feature>
<reference evidence="2 3" key="1">
    <citation type="journal article" date="2015" name="Nature">
        <title>rRNA introns, odd ribosomes, and small enigmatic genomes across a large radiation of phyla.</title>
        <authorList>
            <person name="Brown C.T."/>
            <person name="Hug L.A."/>
            <person name="Thomas B.C."/>
            <person name="Sharon I."/>
            <person name="Castelle C.J."/>
            <person name="Singh A."/>
            <person name="Wilkins M.J."/>
            <person name="Williams K.H."/>
            <person name="Banfield J.F."/>
        </authorList>
    </citation>
    <scope>NUCLEOTIDE SEQUENCE [LARGE SCALE GENOMIC DNA]</scope>
</reference>
<accession>A0A837HV52</accession>
<gene>
    <name evidence="2" type="ORF">UT51_C0001G0038</name>
</gene>
<feature type="transmembrane region" description="Helical" evidence="1">
    <location>
        <begin position="58"/>
        <end position="80"/>
    </location>
</feature>
<dbReference type="Proteomes" id="UP000034656">
    <property type="component" value="Unassembled WGS sequence"/>
</dbReference>
<protein>
    <submittedName>
        <fullName evidence="2">Uncharacterized protein</fullName>
    </submittedName>
</protein>
<proteinExistence type="predicted"/>
<feature type="transmembrane region" description="Helical" evidence="1">
    <location>
        <begin position="6"/>
        <end position="26"/>
    </location>
</feature>
<dbReference type="AlphaFoldDB" id="A0A837HV52"/>
<evidence type="ECO:0000313" key="3">
    <source>
        <dbReference type="Proteomes" id="UP000034656"/>
    </source>
</evidence>
<name>A0A837HV52_9BACT</name>
<comment type="caution">
    <text evidence="2">The sequence shown here is derived from an EMBL/GenBank/DDBJ whole genome shotgun (WGS) entry which is preliminary data.</text>
</comment>
<keyword evidence="1" id="KW-0472">Membrane</keyword>
<feature type="transmembrane region" description="Helical" evidence="1">
    <location>
        <begin position="143"/>
        <end position="162"/>
    </location>
</feature>
<keyword evidence="1" id="KW-0812">Transmembrane</keyword>
<dbReference type="EMBL" id="LBXB01000001">
    <property type="protein sequence ID" value="KKR20900.1"/>
    <property type="molecule type" value="Genomic_DNA"/>
</dbReference>
<feature type="transmembrane region" description="Helical" evidence="1">
    <location>
        <begin position="33"/>
        <end position="52"/>
    </location>
</feature>
<evidence type="ECO:0000313" key="2">
    <source>
        <dbReference type="EMBL" id="KKR20900.1"/>
    </source>
</evidence>
<sequence length="192" mass="21432">MLPGQVVYIGLLLQFIGQISYIASIFRGHAKPNLVSWFIWMLAPMIGFFFLVQAGAGFSALPIFMAGFGPAIIILFSIFIKNGYWKINAFDLYCGALALLALIFYVVTHNLGISIIFAMLSDSLAAVPTIVKSWKFPETESGLLFFLAMLSNILGLLTIKVWSFSISIFGIFVVIQCVVILFCIYRKKIFKF</sequence>
<keyword evidence="1" id="KW-1133">Transmembrane helix</keyword>
<organism evidence="2 3">
    <name type="scientific">Candidatus Nomurabacteria bacterium GW2011_GWC2_39_41</name>
    <dbReference type="NCBI Taxonomy" id="1618754"/>
    <lineage>
        <taxon>Bacteria</taxon>
        <taxon>Candidatus Nomuraibacteriota</taxon>
    </lineage>
</organism>